<dbReference type="RefSeq" id="XP_026676728.1">
    <property type="nucleotide sequence ID" value="XM_026820927.1"/>
</dbReference>
<evidence type="ECO:0000313" key="4">
    <source>
        <dbReference type="Proteomes" id="UP000079169"/>
    </source>
</evidence>
<evidence type="ECO:0000313" key="5">
    <source>
        <dbReference type="RefSeq" id="XP_026676728.1"/>
    </source>
</evidence>
<protein>
    <submittedName>
        <fullName evidence="5">Probable 4-coumarate--CoA ligase 1</fullName>
    </submittedName>
</protein>
<gene>
    <name evidence="5" type="primary">LOC103505627</name>
</gene>
<dbReference type="Pfam" id="PF00501">
    <property type="entry name" value="AMP-binding"/>
    <property type="match status" value="1"/>
</dbReference>
<dbReference type="GO" id="GO:0046949">
    <property type="term" value="P:fatty-acyl-CoA biosynthetic process"/>
    <property type="evidence" value="ECO:0007669"/>
    <property type="project" value="TreeGrafter"/>
</dbReference>
<keyword evidence="5" id="KW-0436">Ligase</keyword>
<dbReference type="PANTHER" id="PTHR24096:SF394">
    <property type="entry name" value="LUCIFERIN 4-MONOOXYGENASE"/>
    <property type="match status" value="1"/>
</dbReference>
<dbReference type="InterPro" id="IPR000873">
    <property type="entry name" value="AMP-dep_synth/lig_dom"/>
</dbReference>
<evidence type="ECO:0000256" key="2">
    <source>
        <dbReference type="ARBA" id="ARBA00023140"/>
    </source>
</evidence>
<organism evidence="4 5">
    <name type="scientific">Diaphorina citri</name>
    <name type="common">Asian citrus psyllid</name>
    <dbReference type="NCBI Taxonomy" id="121845"/>
    <lineage>
        <taxon>Eukaryota</taxon>
        <taxon>Metazoa</taxon>
        <taxon>Ecdysozoa</taxon>
        <taxon>Arthropoda</taxon>
        <taxon>Hexapoda</taxon>
        <taxon>Insecta</taxon>
        <taxon>Pterygota</taxon>
        <taxon>Neoptera</taxon>
        <taxon>Paraneoptera</taxon>
        <taxon>Hemiptera</taxon>
        <taxon>Sternorrhyncha</taxon>
        <taxon>Psylloidea</taxon>
        <taxon>Psyllidae</taxon>
        <taxon>Diaphorininae</taxon>
        <taxon>Diaphorina</taxon>
    </lineage>
</organism>
<evidence type="ECO:0000256" key="1">
    <source>
        <dbReference type="ARBA" id="ARBA00004275"/>
    </source>
</evidence>
<dbReference type="KEGG" id="dci:103505627"/>
<reference evidence="5" key="1">
    <citation type="submission" date="2025-08" db="UniProtKB">
        <authorList>
            <consortium name="RefSeq"/>
        </authorList>
    </citation>
    <scope>IDENTIFICATION</scope>
</reference>
<dbReference type="SUPFAM" id="SSF56801">
    <property type="entry name" value="Acetyl-CoA synthetase-like"/>
    <property type="match status" value="1"/>
</dbReference>
<feature type="domain" description="AMP-dependent synthetase/ligase" evidence="3">
    <location>
        <begin position="50"/>
        <end position="280"/>
    </location>
</feature>
<keyword evidence="4" id="KW-1185">Reference proteome</keyword>
<dbReference type="InterPro" id="IPR020845">
    <property type="entry name" value="AMP-binding_CS"/>
</dbReference>
<comment type="subcellular location">
    <subcellularLocation>
        <location evidence="1">Peroxisome</location>
    </subcellularLocation>
</comment>
<proteinExistence type="predicted"/>
<dbReference type="Proteomes" id="UP000079169">
    <property type="component" value="Unplaced"/>
</dbReference>
<keyword evidence="2" id="KW-0576">Peroxisome</keyword>
<name>A0A3Q0IPY3_DIACI</name>
<dbReference type="GO" id="GO:0004467">
    <property type="term" value="F:long-chain fatty acid-CoA ligase activity"/>
    <property type="evidence" value="ECO:0007669"/>
    <property type="project" value="TreeGrafter"/>
</dbReference>
<dbReference type="Gene3D" id="2.30.38.10">
    <property type="entry name" value="Luciferase, Domain 3"/>
    <property type="match status" value="1"/>
</dbReference>
<dbReference type="STRING" id="121845.A0A3Q0IPY3"/>
<sequence length="446" mass="49670">MCNIPQLLEVGTKIGATLPNFRGTIVVGGEHDKSKNIFGFKQLVTSQPPDFQLPKISPNDLAMLPYSSGTTGVPKGVKLSHNNCAVNLEQCVHPDIVNHIPTSDTSQETVLSVLPFFHIYGFNGILNVVMMYGMHMITIPKFTPETYIECVVKYKPTILFVVPSLLLFLASHPAVTPEHLASIREVTCGAAPATKSLIDKFKQKVQREDITIRQGYGMTETSPCTLYTRFAIPEAKLGSTGQLVRGTQARVVSLTTGDNLPPHQSGELYVKGPQVMLGYLKNEEATKETVDSEGWLHTGDVAYYDEDGYFYIVDRTKELIKVKGNQVSLPKNQVRSAKMRRVIHRFLNHHGRVQSSIFNAVTIRLPTFFLKSCLSLLDRNKYLERVGKKEDQNLVTNLKSFLCSCFQVAPYKKLAGGVKFLETIPRNPAGKVLRNELKVFGTNPKK</sequence>
<dbReference type="GeneID" id="103505627"/>
<dbReference type="PROSITE" id="PS00455">
    <property type="entry name" value="AMP_BINDING"/>
    <property type="match status" value="1"/>
</dbReference>
<dbReference type="GO" id="GO:0005777">
    <property type="term" value="C:peroxisome"/>
    <property type="evidence" value="ECO:0007669"/>
    <property type="project" value="UniProtKB-SubCell"/>
</dbReference>
<accession>A0A3Q0IPY3</accession>
<dbReference type="AlphaFoldDB" id="A0A3Q0IPY3"/>
<evidence type="ECO:0000259" key="3">
    <source>
        <dbReference type="Pfam" id="PF00501"/>
    </source>
</evidence>
<dbReference type="PaxDb" id="121845-A0A3Q0IPY3"/>
<dbReference type="PANTHER" id="PTHR24096">
    <property type="entry name" value="LONG-CHAIN-FATTY-ACID--COA LIGASE"/>
    <property type="match status" value="1"/>
</dbReference>
<dbReference type="Gene3D" id="3.40.50.980">
    <property type="match status" value="2"/>
</dbReference>